<dbReference type="HOGENOM" id="CLU_172467_0_0_5"/>
<dbReference type="PATRIC" id="fig|1029756.8.peg.1797"/>
<dbReference type="OrthoDB" id="8020600at2"/>
<dbReference type="KEGG" id="hni:W911_08605"/>
<sequence length="111" mass="11842">MTAIRSTAALGLLASALLFSSPDSALAADPAVSKDVIAVQLRKQGFECKNPESAEREKHDSKPDEAVWLLTCEGARYKVQLIPKMAAKVERIAEEPTGASQPATPPAEQQP</sequence>
<feature type="region of interest" description="Disordered" evidence="1">
    <location>
        <begin position="92"/>
        <end position="111"/>
    </location>
</feature>
<evidence type="ECO:0000256" key="1">
    <source>
        <dbReference type="SAM" id="MobiDB-lite"/>
    </source>
</evidence>
<feature type="compositionally biased region" description="Polar residues" evidence="1">
    <location>
        <begin position="98"/>
        <end position="111"/>
    </location>
</feature>
<feature type="signal peptide" evidence="2">
    <location>
        <begin position="1"/>
        <end position="27"/>
    </location>
</feature>
<name>V5SC30_9HYPH</name>
<proteinExistence type="predicted"/>
<keyword evidence="4" id="KW-1185">Reference proteome</keyword>
<dbReference type="Proteomes" id="UP000018542">
    <property type="component" value="Chromosome"/>
</dbReference>
<accession>V5SC30</accession>
<evidence type="ECO:0000256" key="2">
    <source>
        <dbReference type="SAM" id="SignalP"/>
    </source>
</evidence>
<feature type="chain" id="PRO_5004741576" description="PepSY domain-containing protein" evidence="2">
    <location>
        <begin position="28"/>
        <end position="111"/>
    </location>
</feature>
<protein>
    <recommendedName>
        <fullName evidence="5">PepSY domain-containing protein</fullName>
    </recommendedName>
</protein>
<evidence type="ECO:0008006" key="5">
    <source>
        <dbReference type="Google" id="ProtNLM"/>
    </source>
</evidence>
<dbReference type="RefSeq" id="WP_023787099.1">
    <property type="nucleotide sequence ID" value="NC_022997.1"/>
</dbReference>
<gene>
    <name evidence="3" type="ORF">W911_08605</name>
</gene>
<reference evidence="3 4" key="1">
    <citation type="journal article" date="2014" name="Genome Announc.">
        <title>Complete Genome Sequence of Hyphomicrobium nitrativorans Strain NL23, a Denitrifying Bacterium Isolated from Biofilm of a Methanol-Fed Denitrification System Treating Seawater at the Montreal Biodome.</title>
        <authorList>
            <person name="Martineau C."/>
            <person name="Villeneuve C."/>
            <person name="Mauffrey F."/>
            <person name="Villemur R."/>
        </authorList>
    </citation>
    <scope>NUCLEOTIDE SEQUENCE [LARGE SCALE GENOMIC DNA]</scope>
    <source>
        <strain evidence="3">NL23</strain>
    </source>
</reference>
<keyword evidence="2" id="KW-0732">Signal</keyword>
<dbReference type="EMBL" id="CP006912">
    <property type="protein sequence ID" value="AHB48441.1"/>
    <property type="molecule type" value="Genomic_DNA"/>
</dbReference>
<evidence type="ECO:0000313" key="4">
    <source>
        <dbReference type="Proteomes" id="UP000018542"/>
    </source>
</evidence>
<evidence type="ECO:0000313" key="3">
    <source>
        <dbReference type="EMBL" id="AHB48441.1"/>
    </source>
</evidence>
<organism evidence="3 4">
    <name type="scientific">Hyphomicrobium nitrativorans NL23</name>
    <dbReference type="NCBI Taxonomy" id="1029756"/>
    <lineage>
        <taxon>Bacteria</taxon>
        <taxon>Pseudomonadati</taxon>
        <taxon>Pseudomonadota</taxon>
        <taxon>Alphaproteobacteria</taxon>
        <taxon>Hyphomicrobiales</taxon>
        <taxon>Hyphomicrobiaceae</taxon>
        <taxon>Hyphomicrobium</taxon>
    </lineage>
</organism>
<dbReference type="AlphaFoldDB" id="V5SC30"/>